<feature type="region of interest" description="Disordered" evidence="1">
    <location>
        <begin position="101"/>
        <end position="140"/>
    </location>
</feature>
<keyword evidence="3" id="KW-1185">Reference proteome</keyword>
<dbReference type="AlphaFoldDB" id="A0A9W9VTU4"/>
<accession>A0A9W9VTU4</accession>
<dbReference type="PANTHER" id="PTHR37540">
    <property type="entry name" value="TRANSCRIPTION FACTOR (ACR-2), PUTATIVE-RELATED-RELATED"/>
    <property type="match status" value="1"/>
</dbReference>
<gene>
    <name evidence="2" type="ORF">N7496_000148</name>
</gene>
<dbReference type="GeneID" id="81432256"/>
<dbReference type="RefSeq" id="XP_056559808.1">
    <property type="nucleotide sequence ID" value="XM_056693079.1"/>
</dbReference>
<comment type="caution">
    <text evidence="2">The sequence shown here is derived from an EMBL/GenBank/DDBJ whole genome shotgun (WGS) entry which is preliminary data.</text>
</comment>
<protein>
    <submittedName>
        <fullName evidence="2">Transcriptional regulator family: Fungal Specific TF</fullName>
    </submittedName>
</protein>
<feature type="compositionally biased region" description="Polar residues" evidence="1">
    <location>
        <begin position="104"/>
        <end position="139"/>
    </location>
</feature>
<dbReference type="PANTHER" id="PTHR37540:SF5">
    <property type="entry name" value="TRANSCRIPTION FACTOR DOMAIN-CONTAINING PROTEIN"/>
    <property type="match status" value="1"/>
</dbReference>
<reference evidence="2" key="1">
    <citation type="submission" date="2022-11" db="EMBL/GenBank/DDBJ databases">
        <authorList>
            <person name="Petersen C."/>
        </authorList>
    </citation>
    <scope>NUCLEOTIDE SEQUENCE</scope>
    <source>
        <strain evidence="2">IBT 29864</strain>
    </source>
</reference>
<organism evidence="2 3">
    <name type="scientific">Penicillium cataractarum</name>
    <dbReference type="NCBI Taxonomy" id="2100454"/>
    <lineage>
        <taxon>Eukaryota</taxon>
        <taxon>Fungi</taxon>
        <taxon>Dikarya</taxon>
        <taxon>Ascomycota</taxon>
        <taxon>Pezizomycotina</taxon>
        <taxon>Eurotiomycetes</taxon>
        <taxon>Eurotiomycetidae</taxon>
        <taxon>Eurotiales</taxon>
        <taxon>Aspergillaceae</taxon>
        <taxon>Penicillium</taxon>
    </lineage>
</organism>
<name>A0A9W9VTU4_9EURO</name>
<evidence type="ECO:0000313" key="3">
    <source>
        <dbReference type="Proteomes" id="UP001147782"/>
    </source>
</evidence>
<dbReference type="Proteomes" id="UP001147782">
    <property type="component" value="Unassembled WGS sequence"/>
</dbReference>
<sequence length="596" mass="65985">MASRKKQNNTTRKRDGIHFVNARPASETERLKAQKLVRAHVGRWISDQTKDRSAASEQSSISASRSSRTSIGAEHAGSSSFALVSCPPPLNAQRTLAVVGLGTSPPQQSPQRDWSRASFASQKSDSNDSTNTDGTNEVTNFADPVTIVPWNEVTRIEPQISGFLDPFLQSPSNFPPEVVNLCESYCITVLWPGLTPKSTSNEKKASELWFPLALSDPALFTAFMFGSLCHQRVQWLKGWVPDSNFGPKQQRILQLCEMESIKLISQAVQDPTRAVSDAVLLSVICMAHHQALEESPDQHRTTPFTPPFQRLQWLDVYGHLPPNMIHIHGLVELLKMRGGLKNIKLHGLRPTICFSDIMTASCFAIAPGMEFCAIVDSRSDLSVQELLGFGTYHIDHSFRWLEQLGLTYQIIEAMTAAATYVEIMKTCMKGSHDVSLLSDQRNLTQYTLLSVPPAAEIQTPFSQPIDEAAYESCRLAMLIFAVGVVFPIPVNNTPLPNLAKQLQAVLRRPGAADIYTSTKYCILLIWVLTLGGIAAFDSPAERAFFGSALIEVTRRTGLTSWTDVKRAMNVMLWYDIACDEAGETFFAEAQSLHVIE</sequence>
<evidence type="ECO:0000313" key="2">
    <source>
        <dbReference type="EMBL" id="KAJ5389080.1"/>
    </source>
</evidence>
<evidence type="ECO:0000256" key="1">
    <source>
        <dbReference type="SAM" id="MobiDB-lite"/>
    </source>
</evidence>
<feature type="compositionally biased region" description="Low complexity" evidence="1">
    <location>
        <begin position="55"/>
        <end position="70"/>
    </location>
</feature>
<reference evidence="2" key="2">
    <citation type="journal article" date="2023" name="IMA Fungus">
        <title>Comparative genomic study of the Penicillium genus elucidates a diverse pangenome and 15 lateral gene transfer events.</title>
        <authorList>
            <person name="Petersen C."/>
            <person name="Sorensen T."/>
            <person name="Nielsen M.R."/>
            <person name="Sondergaard T.E."/>
            <person name="Sorensen J.L."/>
            <person name="Fitzpatrick D.A."/>
            <person name="Frisvad J.C."/>
            <person name="Nielsen K.L."/>
        </authorList>
    </citation>
    <scope>NUCLEOTIDE SEQUENCE</scope>
    <source>
        <strain evidence="2">IBT 29864</strain>
    </source>
</reference>
<feature type="region of interest" description="Disordered" evidence="1">
    <location>
        <begin position="1"/>
        <end position="72"/>
    </location>
</feature>
<dbReference type="EMBL" id="JAPZBS010000001">
    <property type="protein sequence ID" value="KAJ5389080.1"/>
    <property type="molecule type" value="Genomic_DNA"/>
</dbReference>
<dbReference type="OrthoDB" id="3469466at2759"/>
<proteinExistence type="predicted"/>